<sequence>MRSPTPIAQILEALVFGLGPLRRWEGFELGVVLEGFASREELATLRSLQDPFSRNTIPPDMSAKSVVTAAHGVTDEDALQTLFQRGWFREVAPADGCRQWHRTLASSNDTLHFHPAFIAPFSTTIYNAHAMMNKALLMIKITSIEAERWFAHPSVFEF</sequence>
<comment type="caution">
    <text evidence="1">The sequence shown here is derived from an EMBL/GenBank/DDBJ whole genome shotgun (WGS) entry which is preliminary data.</text>
</comment>
<protein>
    <submittedName>
        <fullName evidence="1">Uncharacterized protein</fullName>
    </submittedName>
</protein>
<evidence type="ECO:0000313" key="1">
    <source>
        <dbReference type="EMBL" id="KAJ3483767.1"/>
    </source>
</evidence>
<keyword evidence="2" id="KW-1185">Reference proteome</keyword>
<evidence type="ECO:0000313" key="2">
    <source>
        <dbReference type="Proteomes" id="UP001212997"/>
    </source>
</evidence>
<proteinExistence type="predicted"/>
<name>A0AAD5YIE5_9APHY</name>
<accession>A0AAD5YIE5</accession>
<dbReference type="AlphaFoldDB" id="A0AAD5YIE5"/>
<organism evidence="1 2">
    <name type="scientific">Meripilus lineatus</name>
    <dbReference type="NCBI Taxonomy" id="2056292"/>
    <lineage>
        <taxon>Eukaryota</taxon>
        <taxon>Fungi</taxon>
        <taxon>Dikarya</taxon>
        <taxon>Basidiomycota</taxon>
        <taxon>Agaricomycotina</taxon>
        <taxon>Agaricomycetes</taxon>
        <taxon>Polyporales</taxon>
        <taxon>Meripilaceae</taxon>
        <taxon>Meripilus</taxon>
    </lineage>
</organism>
<dbReference type="Proteomes" id="UP001212997">
    <property type="component" value="Unassembled WGS sequence"/>
</dbReference>
<reference evidence="1" key="1">
    <citation type="submission" date="2022-07" db="EMBL/GenBank/DDBJ databases">
        <title>Genome Sequence of Physisporinus lineatus.</title>
        <authorList>
            <person name="Buettner E."/>
        </authorList>
    </citation>
    <scope>NUCLEOTIDE SEQUENCE</scope>
    <source>
        <strain evidence="1">VT162</strain>
    </source>
</reference>
<dbReference type="EMBL" id="JANAWD010000215">
    <property type="protein sequence ID" value="KAJ3483767.1"/>
    <property type="molecule type" value="Genomic_DNA"/>
</dbReference>
<gene>
    <name evidence="1" type="ORF">NLI96_g6085</name>
</gene>